<evidence type="ECO:0000256" key="4">
    <source>
        <dbReference type="ARBA" id="ARBA00022989"/>
    </source>
</evidence>
<reference evidence="8 9" key="1">
    <citation type="submission" date="2018-11" db="EMBL/GenBank/DDBJ databases">
        <authorList>
            <consortium name="Pathogen Informatics"/>
        </authorList>
    </citation>
    <scope>NUCLEOTIDE SEQUENCE [LARGE SCALE GENOMIC DNA]</scope>
</reference>
<name>A0A3P6Q515_CYLGO</name>
<feature type="transmembrane region" description="Helical" evidence="6">
    <location>
        <begin position="60"/>
        <end position="78"/>
    </location>
</feature>
<dbReference type="GO" id="GO:0004930">
    <property type="term" value="F:G protein-coupled receptor activity"/>
    <property type="evidence" value="ECO:0007669"/>
    <property type="project" value="InterPro"/>
</dbReference>
<evidence type="ECO:0000256" key="3">
    <source>
        <dbReference type="ARBA" id="ARBA00022692"/>
    </source>
</evidence>
<keyword evidence="3 6" id="KW-0812">Transmembrane</keyword>
<evidence type="ECO:0000256" key="1">
    <source>
        <dbReference type="ARBA" id="ARBA00004141"/>
    </source>
</evidence>
<dbReference type="Pfam" id="PF10317">
    <property type="entry name" value="7TM_GPCR_Srd"/>
    <property type="match status" value="1"/>
</dbReference>
<keyword evidence="9" id="KW-1185">Reference proteome</keyword>
<feature type="transmembrane region" description="Helical" evidence="6">
    <location>
        <begin position="6"/>
        <end position="31"/>
    </location>
</feature>
<feature type="non-terminal residue" evidence="8">
    <location>
        <position position="233"/>
    </location>
</feature>
<organism evidence="8 9">
    <name type="scientific">Cylicostephanus goldi</name>
    <name type="common">Nematode worm</name>
    <dbReference type="NCBI Taxonomy" id="71465"/>
    <lineage>
        <taxon>Eukaryota</taxon>
        <taxon>Metazoa</taxon>
        <taxon>Ecdysozoa</taxon>
        <taxon>Nematoda</taxon>
        <taxon>Chromadorea</taxon>
        <taxon>Rhabditida</taxon>
        <taxon>Rhabditina</taxon>
        <taxon>Rhabditomorpha</taxon>
        <taxon>Strongyloidea</taxon>
        <taxon>Strongylidae</taxon>
        <taxon>Cylicostephanus</taxon>
    </lineage>
</organism>
<evidence type="ECO:0000256" key="2">
    <source>
        <dbReference type="ARBA" id="ARBA00009166"/>
    </source>
</evidence>
<feature type="transmembrane region" description="Helical" evidence="6">
    <location>
        <begin position="189"/>
        <end position="210"/>
    </location>
</feature>
<keyword evidence="4 6" id="KW-1133">Transmembrane helix</keyword>
<sequence>MEILYIISTALHLITYLIGISFNILLIFAVVKKTPSNMSTYSVLILNFAITDLFSCVASMMVQFRIIAGGIGLFYISYGPCRYLGPSACFITYSFMLHCYSHWLWILLYSFWYRYYIISNVQPSRCKVQSNHNIVIQHNCKNIYPLFQIFFCFTLDRESLVKQRLSQVFNYDIRNECASGHLNIFTWPVLGTILHMTLPVTPVYTAILLFRRAIAAKLRSETSEQTRHLHQQL</sequence>
<evidence type="ECO:0000313" key="8">
    <source>
        <dbReference type="EMBL" id="VDK43599.1"/>
    </source>
</evidence>
<evidence type="ECO:0000313" key="9">
    <source>
        <dbReference type="Proteomes" id="UP000271889"/>
    </source>
</evidence>
<dbReference type="PRINTS" id="PR00237">
    <property type="entry name" value="GPCRRHODOPSN"/>
</dbReference>
<protein>
    <recommendedName>
        <fullName evidence="7">G-protein coupled receptors family 1 profile domain-containing protein</fullName>
    </recommendedName>
</protein>
<feature type="transmembrane region" description="Helical" evidence="6">
    <location>
        <begin position="38"/>
        <end position="54"/>
    </location>
</feature>
<feature type="transmembrane region" description="Helical" evidence="6">
    <location>
        <begin position="90"/>
        <end position="112"/>
    </location>
</feature>
<dbReference type="GO" id="GO:0016020">
    <property type="term" value="C:membrane"/>
    <property type="evidence" value="ECO:0007669"/>
    <property type="project" value="UniProtKB-SubCell"/>
</dbReference>
<gene>
    <name evidence="8" type="ORF">CGOC_LOCUS195</name>
</gene>
<accession>A0A3P6Q515</accession>
<dbReference type="PANTHER" id="PTHR22945:SF90">
    <property type="entry name" value="G_PROTEIN_RECEP_F1_2 DOMAIN-CONTAINING PROTEIN"/>
    <property type="match status" value="1"/>
</dbReference>
<dbReference type="OrthoDB" id="5859769at2759"/>
<evidence type="ECO:0000259" key="7">
    <source>
        <dbReference type="PROSITE" id="PS50262"/>
    </source>
</evidence>
<dbReference type="EMBL" id="UYRV01000244">
    <property type="protein sequence ID" value="VDK43599.1"/>
    <property type="molecule type" value="Genomic_DNA"/>
</dbReference>
<comment type="subcellular location">
    <subcellularLocation>
        <location evidence="1">Membrane</location>
        <topology evidence="1">Multi-pass membrane protein</topology>
    </subcellularLocation>
</comment>
<comment type="similarity">
    <text evidence="2">Belongs to the nematode receptor-like protein srd family.</text>
</comment>
<dbReference type="InterPro" id="IPR019421">
    <property type="entry name" value="7TM_GPCR_serpentine_rcpt_Srd"/>
</dbReference>
<keyword evidence="5 6" id="KW-0472">Membrane</keyword>
<dbReference type="PANTHER" id="PTHR22945">
    <property type="entry name" value="SERPENTINE RECEPTOR, CLASS D DELTA"/>
    <property type="match status" value="1"/>
</dbReference>
<dbReference type="SUPFAM" id="SSF81321">
    <property type="entry name" value="Family A G protein-coupled receptor-like"/>
    <property type="match status" value="1"/>
</dbReference>
<dbReference type="InterPro" id="IPR050920">
    <property type="entry name" value="Nematode_rcpt-like_delta"/>
</dbReference>
<dbReference type="PROSITE" id="PS50262">
    <property type="entry name" value="G_PROTEIN_RECEP_F1_2"/>
    <property type="match status" value="1"/>
</dbReference>
<proteinExistence type="inferred from homology"/>
<dbReference type="Gene3D" id="1.20.1070.10">
    <property type="entry name" value="Rhodopsin 7-helix transmembrane proteins"/>
    <property type="match status" value="1"/>
</dbReference>
<dbReference type="Proteomes" id="UP000271889">
    <property type="component" value="Unassembled WGS sequence"/>
</dbReference>
<dbReference type="AlphaFoldDB" id="A0A3P6Q515"/>
<dbReference type="InterPro" id="IPR000276">
    <property type="entry name" value="GPCR_Rhodpsn"/>
</dbReference>
<evidence type="ECO:0000256" key="6">
    <source>
        <dbReference type="SAM" id="Phobius"/>
    </source>
</evidence>
<dbReference type="InterPro" id="IPR017452">
    <property type="entry name" value="GPCR_Rhodpsn_7TM"/>
</dbReference>
<evidence type="ECO:0000256" key="5">
    <source>
        <dbReference type="ARBA" id="ARBA00023136"/>
    </source>
</evidence>
<feature type="domain" description="G-protein coupled receptors family 1 profile" evidence="7">
    <location>
        <begin position="22"/>
        <end position="233"/>
    </location>
</feature>